<feature type="region of interest" description="Disordered" evidence="1">
    <location>
        <begin position="1"/>
        <end position="33"/>
    </location>
</feature>
<gene>
    <name evidence="2" type="ORF">SCUD_LOCUS13562</name>
</gene>
<evidence type="ECO:0000313" key="4">
    <source>
        <dbReference type="WBParaSite" id="SCUD_0001356501-mRNA-1"/>
    </source>
</evidence>
<evidence type="ECO:0000313" key="2">
    <source>
        <dbReference type="EMBL" id="VDP53183.1"/>
    </source>
</evidence>
<protein>
    <submittedName>
        <fullName evidence="2 4">Uncharacterized protein</fullName>
    </submittedName>
</protein>
<reference evidence="2 3" key="2">
    <citation type="submission" date="2018-11" db="EMBL/GenBank/DDBJ databases">
        <authorList>
            <consortium name="Pathogen Informatics"/>
        </authorList>
    </citation>
    <scope>NUCLEOTIDE SEQUENCE [LARGE SCALE GENOMIC DNA]</scope>
    <source>
        <strain evidence="2">Dakar</strain>
        <strain evidence="3">Dakar, Senegal</strain>
    </source>
</reference>
<sequence length="96" mass="10842">MDVFKEIPLHQRSEKSGWPSNKQIKGGEAVGSDNIPAEALKSDIEVTANMLHLLFKKIWEKQQDVTPPTIEEINKNSSRIGRSQTKLRHYGSSLNN</sequence>
<feature type="region of interest" description="Disordered" evidence="1">
    <location>
        <begin position="69"/>
        <end position="96"/>
    </location>
</feature>
<keyword evidence="3" id="KW-1185">Reference proteome</keyword>
<organism evidence="4">
    <name type="scientific">Schistosoma curassoni</name>
    <dbReference type="NCBI Taxonomy" id="6186"/>
    <lineage>
        <taxon>Eukaryota</taxon>
        <taxon>Metazoa</taxon>
        <taxon>Spiralia</taxon>
        <taxon>Lophotrochozoa</taxon>
        <taxon>Platyhelminthes</taxon>
        <taxon>Trematoda</taxon>
        <taxon>Digenea</taxon>
        <taxon>Strigeidida</taxon>
        <taxon>Schistosomatoidea</taxon>
        <taxon>Schistosomatidae</taxon>
        <taxon>Schistosoma</taxon>
    </lineage>
</organism>
<name>A0A183KEW8_9TREM</name>
<feature type="compositionally biased region" description="Basic and acidic residues" evidence="1">
    <location>
        <begin position="1"/>
        <end position="15"/>
    </location>
</feature>
<dbReference type="EMBL" id="UZAK01035977">
    <property type="protein sequence ID" value="VDP53183.1"/>
    <property type="molecule type" value="Genomic_DNA"/>
</dbReference>
<reference evidence="4" key="1">
    <citation type="submission" date="2016-06" db="UniProtKB">
        <authorList>
            <consortium name="WormBaseParasite"/>
        </authorList>
    </citation>
    <scope>IDENTIFICATION</scope>
</reference>
<evidence type="ECO:0000256" key="1">
    <source>
        <dbReference type="SAM" id="MobiDB-lite"/>
    </source>
</evidence>
<evidence type="ECO:0000313" key="3">
    <source>
        <dbReference type="Proteomes" id="UP000279833"/>
    </source>
</evidence>
<dbReference type="WBParaSite" id="SCUD_0001356501-mRNA-1">
    <property type="protein sequence ID" value="SCUD_0001356501-mRNA-1"/>
    <property type="gene ID" value="SCUD_0001356501"/>
</dbReference>
<accession>A0A183KEW8</accession>
<dbReference type="AlphaFoldDB" id="A0A183KEW8"/>
<dbReference type="Proteomes" id="UP000279833">
    <property type="component" value="Unassembled WGS sequence"/>
</dbReference>
<proteinExistence type="predicted"/>
<feature type="compositionally biased region" description="Polar residues" evidence="1">
    <location>
        <begin position="75"/>
        <end position="84"/>
    </location>
</feature>